<feature type="compositionally biased region" description="Basic and acidic residues" evidence="1">
    <location>
        <begin position="28"/>
        <end position="58"/>
    </location>
</feature>
<dbReference type="Proteomes" id="UP000223913">
    <property type="component" value="Unassembled WGS sequence"/>
</dbReference>
<dbReference type="RefSeq" id="WP_143473625.1">
    <property type="nucleotide sequence ID" value="NZ_PDUD01000041.1"/>
</dbReference>
<sequence length="162" mass="18449">MAKKNFTDSLMGTNRSKKLDMLVTGGTTRDDSAAKEGKEAEKKAPKEPVAKAPAKKEAAPVPEIETSKPETAKAEAEAETPKIEAPPKKKRGRKKKDVEKDSFFYTVEKEFLFEVRAAAFWDRRDISEFISMALKHYMYEEMGESEVRRAVREYKKRLEEAV</sequence>
<proteinExistence type="predicted"/>
<evidence type="ECO:0008006" key="4">
    <source>
        <dbReference type="Google" id="ProtNLM"/>
    </source>
</evidence>
<organism evidence="2 3">
    <name type="scientific">Flavilitoribacter nigricans (strain ATCC 23147 / DSM 23189 / NBRC 102662 / NCIMB 1420 / SS-2)</name>
    <name type="common">Lewinella nigricans</name>
    <dbReference type="NCBI Taxonomy" id="1122177"/>
    <lineage>
        <taxon>Bacteria</taxon>
        <taxon>Pseudomonadati</taxon>
        <taxon>Bacteroidota</taxon>
        <taxon>Saprospiria</taxon>
        <taxon>Saprospirales</taxon>
        <taxon>Lewinellaceae</taxon>
        <taxon>Flavilitoribacter</taxon>
    </lineage>
</organism>
<gene>
    <name evidence="2" type="ORF">CRP01_32360</name>
</gene>
<protein>
    <recommendedName>
        <fullName evidence="4">DUF3408 domain-containing protein</fullName>
    </recommendedName>
</protein>
<reference evidence="2 3" key="1">
    <citation type="submission" date="2017-10" db="EMBL/GenBank/DDBJ databases">
        <title>The draft genome sequence of Lewinella nigricans NBRC 102662.</title>
        <authorList>
            <person name="Wang K."/>
        </authorList>
    </citation>
    <scope>NUCLEOTIDE SEQUENCE [LARGE SCALE GENOMIC DNA]</scope>
    <source>
        <strain evidence="2 3">NBRC 102662</strain>
    </source>
</reference>
<evidence type="ECO:0000256" key="1">
    <source>
        <dbReference type="SAM" id="MobiDB-lite"/>
    </source>
</evidence>
<feature type="compositionally biased region" description="Basic and acidic residues" evidence="1">
    <location>
        <begin position="65"/>
        <end position="87"/>
    </location>
</feature>
<accession>A0A2D0N1M9</accession>
<keyword evidence="3" id="KW-1185">Reference proteome</keyword>
<comment type="caution">
    <text evidence="2">The sequence shown here is derived from an EMBL/GenBank/DDBJ whole genome shotgun (WGS) entry which is preliminary data.</text>
</comment>
<feature type="region of interest" description="Disordered" evidence="1">
    <location>
        <begin position="1"/>
        <end position="97"/>
    </location>
</feature>
<dbReference type="EMBL" id="PDUD01000041">
    <property type="protein sequence ID" value="PHN02340.1"/>
    <property type="molecule type" value="Genomic_DNA"/>
</dbReference>
<dbReference type="AlphaFoldDB" id="A0A2D0N1M9"/>
<name>A0A2D0N1M9_FLAN2</name>
<evidence type="ECO:0000313" key="3">
    <source>
        <dbReference type="Proteomes" id="UP000223913"/>
    </source>
</evidence>
<evidence type="ECO:0000313" key="2">
    <source>
        <dbReference type="EMBL" id="PHN02340.1"/>
    </source>
</evidence>